<dbReference type="AlphaFoldDB" id="A0A4R7K6D6"/>
<dbReference type="SUPFAM" id="SSF53850">
    <property type="entry name" value="Periplasmic binding protein-like II"/>
    <property type="match status" value="1"/>
</dbReference>
<dbReference type="EMBL" id="SOAZ01000047">
    <property type="protein sequence ID" value="TDT45761.1"/>
    <property type="molecule type" value="Genomic_DNA"/>
</dbReference>
<proteinExistence type="inferred from homology"/>
<dbReference type="Proteomes" id="UP000295325">
    <property type="component" value="Unassembled WGS sequence"/>
</dbReference>
<organism evidence="6 7">
    <name type="scientific">Fonticella tunisiensis</name>
    <dbReference type="NCBI Taxonomy" id="1096341"/>
    <lineage>
        <taxon>Bacteria</taxon>
        <taxon>Bacillati</taxon>
        <taxon>Bacillota</taxon>
        <taxon>Clostridia</taxon>
        <taxon>Eubacteriales</taxon>
        <taxon>Clostridiaceae</taxon>
        <taxon>Fonticella</taxon>
    </lineage>
</organism>
<accession>A0A4R7K6D6</accession>
<evidence type="ECO:0000256" key="1">
    <source>
        <dbReference type="ARBA" id="ARBA00004418"/>
    </source>
</evidence>
<evidence type="ECO:0000256" key="4">
    <source>
        <dbReference type="SAM" id="SignalP"/>
    </source>
</evidence>
<dbReference type="PANTHER" id="PTHR30024">
    <property type="entry name" value="ALIPHATIC SULFONATES-BINDING PROTEIN-RELATED"/>
    <property type="match status" value="1"/>
</dbReference>
<feature type="domain" description="Solute-binding protein family 3/N-terminal" evidence="5">
    <location>
        <begin position="41"/>
        <end position="253"/>
    </location>
</feature>
<dbReference type="InterPro" id="IPR001638">
    <property type="entry name" value="Solute-binding_3/MltF_N"/>
</dbReference>
<comment type="caution">
    <text evidence="6">The sequence shown here is derived from an EMBL/GenBank/DDBJ whole genome shotgun (WGS) entry which is preliminary data.</text>
</comment>
<evidence type="ECO:0000256" key="3">
    <source>
        <dbReference type="ARBA" id="ARBA00022729"/>
    </source>
</evidence>
<dbReference type="Gene3D" id="3.40.190.10">
    <property type="entry name" value="Periplasmic binding protein-like II"/>
    <property type="match status" value="2"/>
</dbReference>
<dbReference type="PROSITE" id="PS51257">
    <property type="entry name" value="PROKAR_LIPOPROTEIN"/>
    <property type="match status" value="1"/>
</dbReference>
<evidence type="ECO:0000313" key="7">
    <source>
        <dbReference type="Proteomes" id="UP000295325"/>
    </source>
</evidence>
<reference evidence="6 7" key="1">
    <citation type="submission" date="2019-03" db="EMBL/GenBank/DDBJ databases">
        <title>Genomic Encyclopedia of Type Strains, Phase IV (KMG-IV): sequencing the most valuable type-strain genomes for metagenomic binning, comparative biology and taxonomic classification.</title>
        <authorList>
            <person name="Goeker M."/>
        </authorList>
    </citation>
    <scope>NUCLEOTIDE SEQUENCE [LARGE SCALE GENOMIC DNA]</scope>
    <source>
        <strain evidence="6 7">DSM 24455</strain>
    </source>
</reference>
<protein>
    <submittedName>
        <fullName evidence="6">NitT/TauT family transport system substrate-binding protein</fullName>
    </submittedName>
</protein>
<dbReference type="GO" id="GO:0042597">
    <property type="term" value="C:periplasmic space"/>
    <property type="evidence" value="ECO:0007669"/>
    <property type="project" value="UniProtKB-SubCell"/>
</dbReference>
<dbReference type="SMART" id="SM00062">
    <property type="entry name" value="PBPb"/>
    <property type="match status" value="1"/>
</dbReference>
<name>A0A4R7K6D6_9CLOT</name>
<dbReference type="Pfam" id="PF09084">
    <property type="entry name" value="NMT1"/>
    <property type="match status" value="1"/>
</dbReference>
<keyword evidence="7" id="KW-1185">Reference proteome</keyword>
<gene>
    <name evidence="6" type="ORF">EDD71_1475</name>
</gene>
<evidence type="ECO:0000313" key="6">
    <source>
        <dbReference type="EMBL" id="TDT45761.1"/>
    </source>
</evidence>
<keyword evidence="3 4" id="KW-0732">Signal</keyword>
<comment type="similarity">
    <text evidence="2">Belongs to the bacterial solute-binding protein SsuA/TauA family.</text>
</comment>
<dbReference type="PANTHER" id="PTHR30024:SF47">
    <property type="entry name" value="TAURINE-BINDING PERIPLASMIC PROTEIN"/>
    <property type="match status" value="1"/>
</dbReference>
<feature type="signal peptide" evidence="4">
    <location>
        <begin position="1"/>
        <end position="29"/>
    </location>
</feature>
<evidence type="ECO:0000256" key="2">
    <source>
        <dbReference type="ARBA" id="ARBA00010742"/>
    </source>
</evidence>
<dbReference type="RefSeq" id="WP_207669362.1">
    <property type="nucleotide sequence ID" value="NZ_SOAZ01000047.1"/>
</dbReference>
<sequence>MKKSLQKLTAILTVLFAMLSFTGCGKQSAALRGNNSQEKQIITIGVMPDTDSIPLIIAEQRGYFKDEGVNVKLEHFKSARDRDSALQSGKLDGVITDILALIFAREGGFDLKITSSSVGDYKMVVGKNSGITSADKLKGKSVALSLNTLIEYSTDKILQASNLKIEDVKKMSIPEIPVRLEMLQNGKVDAATLPEPLATVAIKNGASLINSTSKLGINPGIIAFSQKSIDTKGNEIAAVYRAYNRAIEYIQNNKPSDYMDVVIKAAGFPEGVKDDLVLPEYKKAEMPSEKEIKDVIEWMKDKKLIKNDYKISELIYDKFINSDGK</sequence>
<evidence type="ECO:0000259" key="5">
    <source>
        <dbReference type="SMART" id="SM00062"/>
    </source>
</evidence>
<dbReference type="InterPro" id="IPR015168">
    <property type="entry name" value="SsuA/THI5"/>
</dbReference>
<comment type="subcellular location">
    <subcellularLocation>
        <location evidence="1">Periplasm</location>
    </subcellularLocation>
</comment>
<feature type="chain" id="PRO_5020698777" evidence="4">
    <location>
        <begin position="30"/>
        <end position="325"/>
    </location>
</feature>